<dbReference type="KEGG" id="bspl:114842218"/>
<dbReference type="PANTHER" id="PTHR23095">
    <property type="entry name" value="PARANEOPLASTIC ANTIGEN"/>
    <property type="match status" value="1"/>
</dbReference>
<evidence type="ECO:0000256" key="2">
    <source>
        <dbReference type="SAM" id="Coils"/>
    </source>
</evidence>
<dbReference type="RefSeq" id="XP_028983670.1">
    <property type="nucleotide sequence ID" value="XM_029127837.3"/>
</dbReference>
<keyword evidence="1" id="KW-0863">Zinc-finger</keyword>
<gene>
    <name evidence="5" type="primary">LOC114842218</name>
</gene>
<name>A0A6P7KQA6_BETSP</name>
<keyword evidence="2" id="KW-0175">Coiled coil</keyword>
<dbReference type="SUPFAM" id="SSF50630">
    <property type="entry name" value="Acid proteases"/>
    <property type="match status" value="1"/>
</dbReference>
<dbReference type="InterPro" id="IPR036875">
    <property type="entry name" value="Znf_CCHC_sf"/>
</dbReference>
<dbReference type="InterPro" id="IPR021109">
    <property type="entry name" value="Peptidase_aspartic_dom_sf"/>
</dbReference>
<evidence type="ECO:0000259" key="3">
    <source>
        <dbReference type="PROSITE" id="PS50158"/>
    </source>
</evidence>
<keyword evidence="1" id="KW-0862">Zinc</keyword>
<dbReference type="InterPro" id="IPR026523">
    <property type="entry name" value="PNMA"/>
</dbReference>
<dbReference type="Pfam" id="PF00098">
    <property type="entry name" value="zf-CCHC"/>
    <property type="match status" value="1"/>
</dbReference>
<dbReference type="GeneID" id="114842218"/>
<dbReference type="AlphaFoldDB" id="A0A6P7KQA6"/>
<evidence type="ECO:0000313" key="5">
    <source>
        <dbReference type="RefSeq" id="XP_028983670.1"/>
    </source>
</evidence>
<feature type="domain" description="CCHC-type" evidence="3">
    <location>
        <begin position="325"/>
        <end position="340"/>
    </location>
</feature>
<evidence type="ECO:0000313" key="4">
    <source>
        <dbReference type="Proteomes" id="UP000515150"/>
    </source>
</evidence>
<dbReference type="InterPro" id="IPR001969">
    <property type="entry name" value="Aspartic_peptidase_AS"/>
</dbReference>
<organism evidence="4 5">
    <name type="scientific">Betta splendens</name>
    <name type="common">Siamese fighting fish</name>
    <dbReference type="NCBI Taxonomy" id="158456"/>
    <lineage>
        <taxon>Eukaryota</taxon>
        <taxon>Metazoa</taxon>
        <taxon>Chordata</taxon>
        <taxon>Craniata</taxon>
        <taxon>Vertebrata</taxon>
        <taxon>Euteleostomi</taxon>
        <taxon>Actinopterygii</taxon>
        <taxon>Neopterygii</taxon>
        <taxon>Teleostei</taxon>
        <taxon>Neoteleostei</taxon>
        <taxon>Acanthomorphata</taxon>
        <taxon>Anabantaria</taxon>
        <taxon>Anabantiformes</taxon>
        <taxon>Anabantoidei</taxon>
        <taxon>Osphronemidae</taxon>
        <taxon>Betta</taxon>
    </lineage>
</organism>
<keyword evidence="1" id="KW-0479">Metal-binding</keyword>
<dbReference type="InParanoid" id="A0A6P7KQA6"/>
<dbReference type="Pfam" id="PF14893">
    <property type="entry name" value="PNMA"/>
    <property type="match status" value="1"/>
</dbReference>
<dbReference type="GO" id="GO:0003676">
    <property type="term" value="F:nucleic acid binding"/>
    <property type="evidence" value="ECO:0007669"/>
    <property type="project" value="InterPro"/>
</dbReference>
<dbReference type="SUPFAM" id="SSF57756">
    <property type="entry name" value="Retrovirus zinc finger-like domains"/>
    <property type="match status" value="1"/>
</dbReference>
<dbReference type="PROSITE" id="PS00141">
    <property type="entry name" value="ASP_PROTEASE"/>
    <property type="match status" value="1"/>
</dbReference>
<dbReference type="InterPro" id="IPR048270">
    <property type="entry name" value="PNMA_C"/>
</dbReference>
<dbReference type="PROSITE" id="PS50158">
    <property type="entry name" value="ZF_CCHC"/>
    <property type="match status" value="1"/>
</dbReference>
<proteinExistence type="predicted"/>
<protein>
    <submittedName>
        <fullName evidence="5">Uncharacterized protein LOC114842218</fullName>
    </submittedName>
</protein>
<dbReference type="GO" id="GO:0006508">
    <property type="term" value="P:proteolysis"/>
    <property type="evidence" value="ECO:0007669"/>
    <property type="project" value="InterPro"/>
</dbReference>
<dbReference type="Gene3D" id="4.10.60.10">
    <property type="entry name" value="Zinc finger, CCHC-type"/>
    <property type="match status" value="1"/>
</dbReference>
<reference evidence="5" key="1">
    <citation type="submission" date="2025-08" db="UniProtKB">
        <authorList>
            <consortium name="RefSeq"/>
        </authorList>
    </citation>
    <scope>IDENTIFICATION</scope>
</reference>
<sequence length="627" mass="69633">MILEPYCQEFNSPLAQLTLCYKHLVTSWKKTNKPPTEGGYRRLRIFSGTQPVPASEEQFDHWLEQAWLMVEESECTEKEKRRRLLESLKGPALEIVRAVRTSNHDAEAKTYLEALESAFGTAESGDDLYFAFRLLQQQPGEKLSDFLRRMERALSKVVQRGGLSHTEMDRARVERKANPPTFLQLLSEIRAEEGYEASRMKLNTTVSQLQIKHSPDSKQGEIQSLKAEIKDLKSMVTSVALPSAERQKDCPESTLLVTSQLGEKSHDSELRALKKQVKRLQTKLDRKMVTEAGGYHPATVFTVEAPTQVVHTPSRSFRPSESQFCYRCGENGHFAARCPNQENHSRVIKKLVQALKLSKEKLSSTNTPETQTHCAVKRSVVTATGNAGIPDGLVGPPSTVQLKVNGNRCTALFDSGSQVTIIFESWYQKHLSDVKLHPVAGLALWGLSESEESYPYRGYVVVDLEYPPEITGTCRTVTVLALICPSPRTTQETPVIVGTNTSHVRSLVKQCRDSGLDITQTLGIQTGWVGDITADDSGFLSKDEDDKVGVVTWQGPGPLTLHPGEDQQINCKVDFNKSVVKEILMVDSSPSASLPGSLLLQPMVVPASAVKVNNFRVLVHTSHSKIQ</sequence>
<dbReference type="PANTHER" id="PTHR23095:SF51">
    <property type="entry name" value="PARANEOPLASTIC ANTIGEN MA1 HOMOLOG-RELATED"/>
    <property type="match status" value="1"/>
</dbReference>
<evidence type="ECO:0000256" key="1">
    <source>
        <dbReference type="PROSITE-ProRule" id="PRU00047"/>
    </source>
</evidence>
<dbReference type="Proteomes" id="UP000515150">
    <property type="component" value="Chromosome 15"/>
</dbReference>
<dbReference type="OrthoDB" id="115435at2759"/>
<dbReference type="GO" id="GO:0008270">
    <property type="term" value="F:zinc ion binding"/>
    <property type="evidence" value="ECO:0007669"/>
    <property type="project" value="UniProtKB-KW"/>
</dbReference>
<keyword evidence="4" id="KW-1185">Reference proteome</keyword>
<dbReference type="InterPro" id="IPR001878">
    <property type="entry name" value="Znf_CCHC"/>
</dbReference>
<dbReference type="GO" id="GO:0004190">
    <property type="term" value="F:aspartic-type endopeptidase activity"/>
    <property type="evidence" value="ECO:0007669"/>
    <property type="project" value="InterPro"/>
</dbReference>
<dbReference type="SMART" id="SM00343">
    <property type="entry name" value="ZnF_C2HC"/>
    <property type="match status" value="1"/>
</dbReference>
<accession>A0A6P7KQA6</accession>
<feature type="coiled-coil region" evidence="2">
    <location>
        <begin position="263"/>
        <end position="290"/>
    </location>
</feature>